<evidence type="ECO:0000256" key="3">
    <source>
        <dbReference type="ARBA" id="ARBA00022664"/>
    </source>
</evidence>
<dbReference type="GO" id="GO:0006397">
    <property type="term" value="P:mRNA processing"/>
    <property type="evidence" value="ECO:0007669"/>
    <property type="project" value="UniProtKB-KW"/>
</dbReference>
<evidence type="ECO:0000256" key="2">
    <source>
        <dbReference type="ARBA" id="ARBA00007459"/>
    </source>
</evidence>
<feature type="compositionally biased region" description="Basic and acidic residues" evidence="5">
    <location>
        <begin position="649"/>
        <end position="663"/>
    </location>
</feature>
<feature type="compositionally biased region" description="Basic and acidic residues" evidence="5">
    <location>
        <begin position="672"/>
        <end position="692"/>
    </location>
</feature>
<dbReference type="InterPro" id="IPR007854">
    <property type="entry name" value="Fip1_dom"/>
</dbReference>
<evidence type="ECO:0000256" key="1">
    <source>
        <dbReference type="ARBA" id="ARBA00004123"/>
    </source>
</evidence>
<keyword evidence="4" id="KW-0539">Nucleus</keyword>
<dbReference type="GO" id="GO:0005847">
    <property type="term" value="C:mRNA cleavage and polyadenylation specificity factor complex"/>
    <property type="evidence" value="ECO:0007669"/>
    <property type="project" value="TreeGrafter"/>
</dbReference>
<dbReference type="VEuPathDB" id="VectorBase:AATE013498"/>
<name>A0A182J8P9_ANOAO</name>
<feature type="region of interest" description="Disordered" evidence="5">
    <location>
        <begin position="1"/>
        <end position="213"/>
    </location>
</feature>
<feature type="domain" description="Pre-mRNA polyadenylation factor Fip1" evidence="6">
    <location>
        <begin position="276"/>
        <end position="317"/>
    </location>
</feature>
<proteinExistence type="inferred from homology"/>
<evidence type="ECO:0000259" key="6">
    <source>
        <dbReference type="Pfam" id="PF05182"/>
    </source>
</evidence>
<reference evidence="7" key="1">
    <citation type="submission" date="2022-08" db="UniProtKB">
        <authorList>
            <consortium name="EnsemblMetazoa"/>
        </authorList>
    </citation>
    <scope>IDENTIFICATION</scope>
    <source>
        <strain evidence="7">EBRO</strain>
    </source>
</reference>
<dbReference type="AlphaFoldDB" id="A0A182J8P9"/>
<dbReference type="STRING" id="41427.A0A182J8P9"/>
<dbReference type="PANTHER" id="PTHR13484:SF0">
    <property type="entry name" value="PRE-MRNA 3'-END-PROCESSING FACTOR FIP1"/>
    <property type="match status" value="1"/>
</dbReference>
<evidence type="ECO:0000256" key="5">
    <source>
        <dbReference type="SAM" id="MobiDB-lite"/>
    </source>
</evidence>
<comment type="subcellular location">
    <subcellularLocation>
        <location evidence="1">Nucleus</location>
    </subcellularLocation>
</comment>
<dbReference type="PANTHER" id="PTHR13484">
    <property type="entry name" value="FIP1-LIKE 1 PROTEIN"/>
    <property type="match status" value="1"/>
</dbReference>
<feature type="compositionally biased region" description="Acidic residues" evidence="5">
    <location>
        <begin position="200"/>
        <end position="212"/>
    </location>
</feature>
<keyword evidence="3" id="KW-0507">mRNA processing</keyword>
<accession>A0A182J8P9</accession>
<feature type="region of interest" description="Disordered" evidence="5">
    <location>
        <begin position="378"/>
        <end position="404"/>
    </location>
</feature>
<dbReference type="Pfam" id="PF05182">
    <property type="entry name" value="Fip1"/>
    <property type="match status" value="1"/>
</dbReference>
<dbReference type="EnsemblMetazoa" id="AATE013498-RA">
    <property type="protein sequence ID" value="AATE013498-PA.1"/>
    <property type="gene ID" value="AATE013498"/>
</dbReference>
<feature type="compositionally biased region" description="Gly residues" evidence="5">
    <location>
        <begin position="528"/>
        <end position="541"/>
    </location>
</feature>
<feature type="region of interest" description="Disordered" evidence="5">
    <location>
        <begin position="521"/>
        <end position="708"/>
    </location>
</feature>
<feature type="compositionally biased region" description="Low complexity" evidence="5">
    <location>
        <begin position="632"/>
        <end position="648"/>
    </location>
</feature>
<feature type="compositionally biased region" description="Basic and acidic residues" evidence="5">
    <location>
        <begin position="124"/>
        <end position="196"/>
    </location>
</feature>
<dbReference type="InterPro" id="IPR051187">
    <property type="entry name" value="Pre-mRNA_3'-end_processing_reg"/>
</dbReference>
<protein>
    <recommendedName>
        <fullName evidence="6">Pre-mRNA polyadenylation factor Fip1 domain-containing protein</fullName>
    </recommendedName>
</protein>
<feature type="compositionally biased region" description="Basic and acidic residues" evidence="5">
    <location>
        <begin position="553"/>
        <end position="624"/>
    </location>
</feature>
<evidence type="ECO:0000256" key="4">
    <source>
        <dbReference type="ARBA" id="ARBA00023242"/>
    </source>
</evidence>
<feature type="compositionally biased region" description="Gly residues" evidence="5">
    <location>
        <begin position="378"/>
        <end position="394"/>
    </location>
</feature>
<organism evidence="7">
    <name type="scientific">Anopheles atroparvus</name>
    <name type="common">European mosquito</name>
    <dbReference type="NCBI Taxonomy" id="41427"/>
    <lineage>
        <taxon>Eukaryota</taxon>
        <taxon>Metazoa</taxon>
        <taxon>Ecdysozoa</taxon>
        <taxon>Arthropoda</taxon>
        <taxon>Hexapoda</taxon>
        <taxon>Insecta</taxon>
        <taxon>Pterygota</taxon>
        <taxon>Neoptera</taxon>
        <taxon>Endopterygota</taxon>
        <taxon>Diptera</taxon>
        <taxon>Nematocera</taxon>
        <taxon>Culicoidea</taxon>
        <taxon>Culicidae</taxon>
        <taxon>Anophelinae</taxon>
        <taxon>Anopheles</taxon>
    </lineage>
</organism>
<evidence type="ECO:0000313" key="7">
    <source>
        <dbReference type="EnsemblMetazoa" id="AATE013498-PA.1"/>
    </source>
</evidence>
<sequence>MADEGNEDSWLYGGSHQDGIAGGDSTSATEADGAAGGKNLLWEEDNEQSSPTAKPETGDFSGQRRGSNDVKDTGDASAEGSSADVAGNGLSGHEQQCDDNAMDSSDVQGPAVGQGDDPDPESQDDSHLMDDDRTESEHRDAEKSGKRKQNDAGSKDGGNRVEAKDDQEEGEIKEKRKQSSGEEKDAGDDNGKDKGGLSDMESDIDSDEDDDINVVIGDIKSGPSYNIIKQRGPIMPNQAASNAAGVTDKTKQPAGKFSIEEFESVGSINGVPAHEFSIDSLDEKPWRKPGADITDYFNYGFNEETWRSYCERQKRMRQHESGVGMAGLTINNPQAAQPIGMNMGMRDMRRSGGPMGGGPMGGPRKMNGPIEVIGGGPGGPGGPMGGGPMGGGGGGRRDDGMGMSHQPKENVIQVMTADRREYSRTVVGTKFEPSIGGPQGFGGGPPDFYHQEADYSDYYDPMQEAQWGNDNGNWQPSGIKTLTPGPQMMGHPGMGGMSSQQQQHMDMMGGGGGERMVMPPPQQMQSGMVGGGPGMGPGGGRIHQPGMPPGARGDMRNPNDRKRGDPREQRDRDREREQRDRRDRERDRERERERDRDRERERERKDREHRSDREASLIVPKEEVVDVPVPPAVVAIPGGAPSGSAASGSRDDKDKRSIKPDRHKDRHRERSRSRERSKSRRSDRSREREQRHSRDKKKSHRKDKEDGE</sequence>
<comment type="similarity">
    <text evidence="2">Belongs to the FIP1 family.</text>
</comment>